<feature type="compositionally biased region" description="Low complexity" evidence="2">
    <location>
        <begin position="20"/>
        <end position="37"/>
    </location>
</feature>
<sequence>MAGETSTDRPQADHTPKSGAPTATATTTSAPATDPAPYDMEKAAESVINMATFEQLLEMDDEDNFEFIKSLVDTFHEQAMVTFADMDEKLASKDLDALSRLGHFLKGSSASVGLRKVPLTCGRIQNYGHLKDDDGVEAITEDSALRRIAEAVVQLKVEYAEANRFYQSFFAADA</sequence>
<evidence type="ECO:0000313" key="4">
    <source>
        <dbReference type="EMBL" id="KAJ1916539.1"/>
    </source>
</evidence>
<dbReference type="PROSITE" id="PS50894">
    <property type="entry name" value="HPT"/>
    <property type="match status" value="1"/>
</dbReference>
<dbReference type="Gene3D" id="1.20.120.160">
    <property type="entry name" value="HPT domain"/>
    <property type="match status" value="1"/>
</dbReference>
<evidence type="ECO:0000313" key="5">
    <source>
        <dbReference type="Proteomes" id="UP001150569"/>
    </source>
</evidence>
<name>A0A9W8A3D4_9FUNG</name>
<evidence type="ECO:0000259" key="3">
    <source>
        <dbReference type="PROSITE" id="PS50894"/>
    </source>
</evidence>
<keyword evidence="1" id="KW-0597">Phosphoprotein</keyword>
<dbReference type="GO" id="GO:0005634">
    <property type="term" value="C:nucleus"/>
    <property type="evidence" value="ECO:0007669"/>
    <property type="project" value="TreeGrafter"/>
</dbReference>
<comment type="caution">
    <text evidence="4">The sequence shown here is derived from an EMBL/GenBank/DDBJ whole genome shotgun (WGS) entry which is preliminary data.</text>
</comment>
<dbReference type="InterPro" id="IPR008207">
    <property type="entry name" value="Sig_transdc_His_kin_Hpt_dom"/>
</dbReference>
<feature type="region of interest" description="Disordered" evidence="2">
    <location>
        <begin position="1"/>
        <end position="39"/>
    </location>
</feature>
<dbReference type="CDD" id="cd00088">
    <property type="entry name" value="HPT"/>
    <property type="match status" value="1"/>
</dbReference>
<gene>
    <name evidence="4" type="primary">YPD1_3</name>
    <name evidence="4" type="ORF">IWQ60_008070</name>
</gene>
<dbReference type="PANTHER" id="PTHR28242:SF52">
    <property type="entry name" value="PHOSPHORELAY INTERMEDIATE PROTEIN YPD1"/>
    <property type="match status" value="1"/>
</dbReference>
<keyword evidence="5" id="KW-1185">Reference proteome</keyword>
<dbReference type="GO" id="GO:0009927">
    <property type="term" value="F:histidine phosphotransfer kinase activity"/>
    <property type="evidence" value="ECO:0007669"/>
    <property type="project" value="InterPro"/>
</dbReference>
<dbReference type="Proteomes" id="UP001150569">
    <property type="component" value="Unassembled WGS sequence"/>
</dbReference>
<proteinExistence type="predicted"/>
<dbReference type="EMBL" id="JANBPT010000579">
    <property type="protein sequence ID" value="KAJ1916539.1"/>
    <property type="molecule type" value="Genomic_DNA"/>
</dbReference>
<dbReference type="SMART" id="SM00073">
    <property type="entry name" value="HPT"/>
    <property type="match status" value="1"/>
</dbReference>
<evidence type="ECO:0000256" key="2">
    <source>
        <dbReference type="SAM" id="MobiDB-lite"/>
    </source>
</evidence>
<reference evidence="4" key="1">
    <citation type="submission" date="2022-07" db="EMBL/GenBank/DDBJ databases">
        <title>Phylogenomic reconstructions and comparative analyses of Kickxellomycotina fungi.</title>
        <authorList>
            <person name="Reynolds N.K."/>
            <person name="Stajich J.E."/>
            <person name="Barry K."/>
            <person name="Grigoriev I.V."/>
            <person name="Crous P."/>
            <person name="Smith M.E."/>
        </authorList>
    </citation>
    <scope>NUCLEOTIDE SEQUENCE</scope>
    <source>
        <strain evidence="4">RSA 861</strain>
    </source>
</reference>
<dbReference type="GO" id="GO:0000160">
    <property type="term" value="P:phosphorelay signal transduction system"/>
    <property type="evidence" value="ECO:0007669"/>
    <property type="project" value="InterPro"/>
</dbReference>
<dbReference type="OrthoDB" id="1673781at2759"/>
<dbReference type="PANTHER" id="PTHR28242">
    <property type="entry name" value="PHOSPHORELAY INTERMEDIATE PROTEIN YPD1"/>
    <property type="match status" value="1"/>
</dbReference>
<dbReference type="GO" id="GO:0005737">
    <property type="term" value="C:cytoplasm"/>
    <property type="evidence" value="ECO:0007669"/>
    <property type="project" value="TreeGrafter"/>
</dbReference>
<dbReference type="InterPro" id="IPR036641">
    <property type="entry name" value="HPT_dom_sf"/>
</dbReference>
<dbReference type="Pfam" id="PF01627">
    <property type="entry name" value="Hpt"/>
    <property type="match status" value="1"/>
</dbReference>
<accession>A0A9W8A3D4</accession>
<dbReference type="SUPFAM" id="SSF47226">
    <property type="entry name" value="Histidine-containing phosphotransfer domain, HPT domain"/>
    <property type="match status" value="1"/>
</dbReference>
<organism evidence="4 5">
    <name type="scientific">Tieghemiomyces parasiticus</name>
    <dbReference type="NCBI Taxonomy" id="78921"/>
    <lineage>
        <taxon>Eukaryota</taxon>
        <taxon>Fungi</taxon>
        <taxon>Fungi incertae sedis</taxon>
        <taxon>Zoopagomycota</taxon>
        <taxon>Kickxellomycotina</taxon>
        <taxon>Dimargaritomycetes</taxon>
        <taxon>Dimargaritales</taxon>
        <taxon>Dimargaritaceae</taxon>
        <taxon>Tieghemiomyces</taxon>
    </lineage>
</organism>
<feature type="compositionally biased region" description="Basic and acidic residues" evidence="2">
    <location>
        <begin position="1"/>
        <end position="16"/>
    </location>
</feature>
<protein>
    <submittedName>
        <fullName evidence="4">Phosphorelay intermediate protein</fullName>
    </submittedName>
</protein>
<dbReference type="GO" id="GO:0043424">
    <property type="term" value="F:protein histidine kinase binding"/>
    <property type="evidence" value="ECO:0007669"/>
    <property type="project" value="InterPro"/>
</dbReference>
<dbReference type="InterPro" id="IPR045871">
    <property type="entry name" value="AHP1-5/YPD1"/>
</dbReference>
<feature type="modified residue" description="Phosphohistidine" evidence="1">
    <location>
        <position position="103"/>
    </location>
</feature>
<evidence type="ECO:0000256" key="1">
    <source>
        <dbReference type="PROSITE-ProRule" id="PRU00110"/>
    </source>
</evidence>
<feature type="domain" description="HPt" evidence="3">
    <location>
        <begin position="64"/>
        <end position="162"/>
    </location>
</feature>
<dbReference type="AlphaFoldDB" id="A0A9W8A3D4"/>